<evidence type="ECO:0000313" key="12">
    <source>
        <dbReference type="Proteomes" id="UP000694844"/>
    </source>
</evidence>
<dbReference type="GO" id="GO:0008191">
    <property type="term" value="F:metalloendopeptidase inhibitor activity"/>
    <property type="evidence" value="ECO:0007669"/>
    <property type="project" value="InterPro"/>
</dbReference>
<evidence type="ECO:0000256" key="7">
    <source>
        <dbReference type="ARBA" id="ARBA00023215"/>
    </source>
</evidence>
<dbReference type="Pfam" id="PF00965">
    <property type="entry name" value="TIMP"/>
    <property type="match status" value="1"/>
</dbReference>
<comment type="similarity">
    <text evidence="2">Belongs to the protease inhibitor I35 (TIMP) family.</text>
</comment>
<feature type="domain" description="NTR" evidence="11">
    <location>
        <begin position="18"/>
        <end position="135"/>
    </location>
</feature>
<reference evidence="13" key="1">
    <citation type="submission" date="2025-08" db="UniProtKB">
        <authorList>
            <consortium name="RefSeq"/>
        </authorList>
    </citation>
    <scope>IDENTIFICATION</scope>
    <source>
        <tissue evidence="13">Whole sample</tissue>
    </source>
</reference>
<dbReference type="KEGG" id="cvn:111106004"/>
<keyword evidence="3" id="KW-0964">Secreted</keyword>
<proteinExistence type="inferred from homology"/>
<feature type="chain" id="PRO_5034340426" evidence="10">
    <location>
        <begin position="18"/>
        <end position="189"/>
    </location>
</feature>
<dbReference type="OrthoDB" id="6059111at2759"/>
<dbReference type="RefSeq" id="XP_022296220.1">
    <property type="nucleotide sequence ID" value="XM_022440512.1"/>
</dbReference>
<dbReference type="GO" id="GO:0002020">
    <property type="term" value="F:protease binding"/>
    <property type="evidence" value="ECO:0007669"/>
    <property type="project" value="TreeGrafter"/>
</dbReference>
<comment type="subcellular location">
    <subcellularLocation>
        <location evidence="1">Secreted</location>
    </subcellularLocation>
</comment>
<dbReference type="GO" id="GO:0031012">
    <property type="term" value="C:extracellular matrix"/>
    <property type="evidence" value="ECO:0007669"/>
    <property type="project" value="TreeGrafter"/>
</dbReference>
<keyword evidence="12" id="KW-1185">Reference proteome</keyword>
<keyword evidence="8" id="KW-0862">Zinc</keyword>
<dbReference type="GO" id="GO:0046872">
    <property type="term" value="F:metal ion binding"/>
    <property type="evidence" value="ECO:0007669"/>
    <property type="project" value="UniProtKB-KW"/>
</dbReference>
<dbReference type="InterPro" id="IPR008993">
    <property type="entry name" value="TIMP-like_OB-fold"/>
</dbReference>
<feature type="disulfide bond" evidence="9">
    <location>
        <begin position="137"/>
        <end position="180"/>
    </location>
</feature>
<accession>A0A8B8AYH6</accession>
<evidence type="ECO:0000256" key="6">
    <source>
        <dbReference type="ARBA" id="ARBA00023157"/>
    </source>
</evidence>
<dbReference type="PROSITE" id="PS50189">
    <property type="entry name" value="NTR"/>
    <property type="match status" value="1"/>
</dbReference>
<dbReference type="SUPFAM" id="SSF50242">
    <property type="entry name" value="TIMP-like"/>
    <property type="match status" value="1"/>
</dbReference>
<name>A0A8B8AYH6_CRAVI</name>
<feature type="disulfide bond" evidence="9">
    <location>
        <begin position="30"/>
        <end position="135"/>
    </location>
</feature>
<keyword evidence="6 9" id="KW-1015">Disulfide bond</keyword>
<feature type="signal peptide" evidence="10">
    <location>
        <begin position="1"/>
        <end position="17"/>
    </location>
</feature>
<feature type="disulfide bond" evidence="9">
    <location>
        <begin position="142"/>
        <end position="147"/>
    </location>
</feature>
<dbReference type="Gene3D" id="3.90.370.10">
    <property type="entry name" value="Tissue inhibitor of metalloproteinase-1. Chain B, domain 1"/>
    <property type="match status" value="1"/>
</dbReference>
<dbReference type="PANTHER" id="PTHR11844:SF25">
    <property type="entry name" value="NTR DOMAIN-CONTAINING PROTEIN"/>
    <property type="match status" value="1"/>
</dbReference>
<evidence type="ECO:0000256" key="2">
    <source>
        <dbReference type="ARBA" id="ARBA00011027"/>
    </source>
</evidence>
<feature type="disulfide bond" evidence="9">
    <location>
        <begin position="20"/>
        <end position="109"/>
    </location>
</feature>
<dbReference type="PANTHER" id="PTHR11844">
    <property type="entry name" value="METALLOPROTEASE INHIBITOR"/>
    <property type="match status" value="1"/>
</dbReference>
<evidence type="ECO:0000256" key="10">
    <source>
        <dbReference type="SAM" id="SignalP"/>
    </source>
</evidence>
<keyword evidence="8" id="KW-0479">Metal-binding</keyword>
<keyword evidence="10" id="KW-0732">Signal</keyword>
<evidence type="ECO:0000256" key="8">
    <source>
        <dbReference type="PIRSR" id="PIRSR601820-1"/>
    </source>
</evidence>
<sequence length="189" mass="20602">MAMCLCLVSFLVKVSLSCSCLPTHLQTDVCQADFAIQATVLSVENSDEYTLSYKVTVHENFTTGKPKPNSVIYILTADNSALCGVSFIIGETYLIVGNVVQGKYRTNSCRGNLKLSALSQFQMSALKTKLYVNNCECEVVLCHGTNCESKTEVNCPINLSSSRADCYNHNEACTKTGSLCSWTNTTCTL</sequence>
<gene>
    <name evidence="13" type="primary">LOC111106004</name>
</gene>
<dbReference type="GO" id="GO:0005615">
    <property type="term" value="C:extracellular space"/>
    <property type="evidence" value="ECO:0007669"/>
    <property type="project" value="TreeGrafter"/>
</dbReference>
<dbReference type="SMART" id="SM00206">
    <property type="entry name" value="NTR"/>
    <property type="match status" value="1"/>
</dbReference>
<dbReference type="InterPro" id="IPR001134">
    <property type="entry name" value="Netrin_domain"/>
</dbReference>
<dbReference type="InterPro" id="IPR001820">
    <property type="entry name" value="TIMP"/>
</dbReference>
<evidence type="ECO:0000256" key="9">
    <source>
        <dbReference type="PIRSR" id="PIRSR601820-3"/>
    </source>
</evidence>
<protein>
    <submittedName>
        <fullName evidence="13">Metalloproteinase inhibitor 3-like</fullName>
    </submittedName>
</protein>
<keyword evidence="7" id="KW-0481">Metalloenzyme inhibitor</keyword>
<organism evidence="12 13">
    <name type="scientific">Crassostrea virginica</name>
    <name type="common">Eastern oyster</name>
    <dbReference type="NCBI Taxonomy" id="6565"/>
    <lineage>
        <taxon>Eukaryota</taxon>
        <taxon>Metazoa</taxon>
        <taxon>Spiralia</taxon>
        <taxon>Lophotrochozoa</taxon>
        <taxon>Mollusca</taxon>
        <taxon>Bivalvia</taxon>
        <taxon>Autobranchia</taxon>
        <taxon>Pteriomorphia</taxon>
        <taxon>Ostreida</taxon>
        <taxon>Ostreoidea</taxon>
        <taxon>Ostreidae</taxon>
        <taxon>Crassostrea</taxon>
    </lineage>
</organism>
<dbReference type="GO" id="GO:0051045">
    <property type="term" value="P:negative regulation of membrane protein ectodomain proteolysis"/>
    <property type="evidence" value="ECO:0007669"/>
    <property type="project" value="TreeGrafter"/>
</dbReference>
<feature type="disulfide bond" evidence="9">
    <location>
        <begin position="155"/>
        <end position="173"/>
    </location>
</feature>
<dbReference type="AlphaFoldDB" id="A0A8B8AYH6"/>
<evidence type="ECO:0000313" key="13">
    <source>
        <dbReference type="RefSeq" id="XP_022296220.1"/>
    </source>
</evidence>
<feature type="disulfide bond" evidence="9">
    <location>
        <begin position="18"/>
        <end position="83"/>
    </location>
</feature>
<evidence type="ECO:0000256" key="4">
    <source>
        <dbReference type="ARBA" id="ARBA00022608"/>
    </source>
</evidence>
<evidence type="ECO:0000256" key="1">
    <source>
        <dbReference type="ARBA" id="ARBA00004613"/>
    </source>
</evidence>
<keyword evidence="4 13" id="KW-0483">Metalloprotease inhibitor</keyword>
<dbReference type="InterPro" id="IPR027465">
    <property type="entry name" value="TIMP_C"/>
</dbReference>
<evidence type="ECO:0000256" key="3">
    <source>
        <dbReference type="ARBA" id="ARBA00022525"/>
    </source>
</evidence>
<keyword evidence="5 13" id="KW-0646">Protease inhibitor</keyword>
<evidence type="ECO:0000259" key="11">
    <source>
        <dbReference type="PROSITE" id="PS50189"/>
    </source>
</evidence>
<dbReference type="Proteomes" id="UP000694844">
    <property type="component" value="Chromosome 8"/>
</dbReference>
<feature type="binding site" evidence="8">
    <location>
        <position position="18"/>
    </location>
    <ligand>
        <name>Zn(2+)</name>
        <dbReference type="ChEBI" id="CHEBI:29105"/>
        <note>ligand shared with metalloproteinase partner</note>
    </ligand>
</feature>
<dbReference type="GeneID" id="111106004"/>
<dbReference type="Gene3D" id="2.40.50.120">
    <property type="match status" value="1"/>
</dbReference>
<evidence type="ECO:0000256" key="5">
    <source>
        <dbReference type="ARBA" id="ARBA00022690"/>
    </source>
</evidence>